<dbReference type="GO" id="GO:0008289">
    <property type="term" value="F:lipid binding"/>
    <property type="evidence" value="ECO:0007669"/>
    <property type="project" value="UniProtKB-KW"/>
</dbReference>
<dbReference type="PANTHER" id="PTHR11955">
    <property type="entry name" value="FATTY ACID BINDING PROTEIN"/>
    <property type="match status" value="1"/>
</dbReference>
<evidence type="ECO:0000313" key="3">
    <source>
        <dbReference type="EMBL" id="KAF7411557.1"/>
    </source>
</evidence>
<keyword evidence="4" id="KW-1185">Reference proteome</keyword>
<dbReference type="AlphaFoldDB" id="A0A834NJC6"/>
<name>A0A834NJC6_VESVU</name>
<evidence type="ECO:0000313" key="4">
    <source>
        <dbReference type="Proteomes" id="UP000614350"/>
    </source>
</evidence>
<dbReference type="InterPro" id="IPR012674">
    <property type="entry name" value="Calycin"/>
</dbReference>
<dbReference type="SUPFAM" id="SSF50814">
    <property type="entry name" value="Lipocalins"/>
    <property type="match status" value="1"/>
</dbReference>
<reference evidence="3" key="1">
    <citation type="journal article" date="2020" name="G3 (Bethesda)">
        <title>High-Quality Assemblies for Three Invasive Social Wasps from the &lt;i&gt;Vespula&lt;/i&gt; Genus.</title>
        <authorList>
            <person name="Harrop T.W.R."/>
            <person name="Guhlin J."/>
            <person name="McLaughlin G.M."/>
            <person name="Permina E."/>
            <person name="Stockwell P."/>
            <person name="Gilligan J."/>
            <person name="Le Lec M.F."/>
            <person name="Gruber M.A.M."/>
            <person name="Quinn O."/>
            <person name="Lovegrove M."/>
            <person name="Duncan E.J."/>
            <person name="Remnant E.J."/>
            <person name="Van Eeckhoven J."/>
            <person name="Graham B."/>
            <person name="Knapp R.A."/>
            <person name="Langford K.W."/>
            <person name="Kronenberg Z."/>
            <person name="Press M.O."/>
            <person name="Eacker S.M."/>
            <person name="Wilson-Rankin E.E."/>
            <person name="Purcell J."/>
            <person name="Lester P.J."/>
            <person name="Dearden P.K."/>
        </authorList>
    </citation>
    <scope>NUCLEOTIDE SEQUENCE</scope>
    <source>
        <strain evidence="3">Marl-1</strain>
    </source>
</reference>
<protein>
    <submittedName>
        <fullName evidence="3">Uncharacterized protein</fullName>
    </submittedName>
</protein>
<organism evidence="3 4">
    <name type="scientific">Vespula vulgaris</name>
    <name type="common">Yellow jacket</name>
    <name type="synonym">Wasp</name>
    <dbReference type="NCBI Taxonomy" id="7454"/>
    <lineage>
        <taxon>Eukaryota</taxon>
        <taxon>Metazoa</taxon>
        <taxon>Ecdysozoa</taxon>
        <taxon>Arthropoda</taxon>
        <taxon>Hexapoda</taxon>
        <taxon>Insecta</taxon>
        <taxon>Pterygota</taxon>
        <taxon>Neoptera</taxon>
        <taxon>Endopterygota</taxon>
        <taxon>Hymenoptera</taxon>
        <taxon>Apocrita</taxon>
        <taxon>Aculeata</taxon>
        <taxon>Vespoidea</taxon>
        <taxon>Vespidae</taxon>
        <taxon>Vespinae</taxon>
        <taxon>Vespula</taxon>
    </lineage>
</organism>
<dbReference type="Proteomes" id="UP000614350">
    <property type="component" value="Unassembled WGS sequence"/>
</dbReference>
<evidence type="ECO:0000256" key="2">
    <source>
        <dbReference type="ARBA" id="ARBA00023121"/>
    </source>
</evidence>
<evidence type="ECO:0000256" key="1">
    <source>
        <dbReference type="ARBA" id="ARBA00008390"/>
    </source>
</evidence>
<sequence>MVQIVGRYQYVSAENFEEYLQAIGQYETAKPFLNSQPIIEISQNGDQWSVAIESNGKTALTTFKLGEEYEENMPSFSGTLKSITTKDGDKFITETKLASGVKSVRVYEITDTGMTVHLTESNTGVKATRTYKRL</sequence>
<dbReference type="EMBL" id="JACSEA010000001">
    <property type="protein sequence ID" value="KAF7411557.1"/>
    <property type="molecule type" value="Genomic_DNA"/>
</dbReference>
<gene>
    <name evidence="3" type="ORF">HZH66_000453</name>
</gene>
<accession>A0A834NJC6</accession>
<comment type="similarity">
    <text evidence="1">Belongs to the calycin superfamily. Fatty-acid binding protein (FABP) family.</text>
</comment>
<dbReference type="PRINTS" id="PR00178">
    <property type="entry name" value="FATTYACIDBP"/>
</dbReference>
<comment type="caution">
    <text evidence="3">The sequence shown here is derived from an EMBL/GenBank/DDBJ whole genome shotgun (WGS) entry which is preliminary data.</text>
</comment>
<proteinExistence type="inferred from homology"/>
<dbReference type="InterPro" id="IPR000463">
    <property type="entry name" value="Fatty_acid-bd"/>
</dbReference>
<keyword evidence="2" id="KW-0446">Lipid-binding</keyword>
<dbReference type="Gene3D" id="2.40.128.20">
    <property type="match status" value="1"/>
</dbReference>
<dbReference type="InterPro" id="IPR031259">
    <property type="entry name" value="ILBP"/>
</dbReference>